<dbReference type="Pfam" id="PF01547">
    <property type="entry name" value="SBP_bac_1"/>
    <property type="match status" value="1"/>
</dbReference>
<proteinExistence type="inferred from homology"/>
<evidence type="ECO:0000313" key="5">
    <source>
        <dbReference type="Proteomes" id="UP001165135"/>
    </source>
</evidence>
<accession>A0A9W6VPC9</accession>
<evidence type="ECO:0000256" key="1">
    <source>
        <dbReference type="ARBA" id="ARBA00008520"/>
    </source>
</evidence>
<evidence type="ECO:0000313" key="4">
    <source>
        <dbReference type="EMBL" id="GLY74694.1"/>
    </source>
</evidence>
<dbReference type="Proteomes" id="UP001165135">
    <property type="component" value="Unassembled WGS sequence"/>
</dbReference>
<dbReference type="AlphaFoldDB" id="A0A9W6VPC9"/>
<name>A0A9W6VPC9_9ACTN</name>
<dbReference type="SUPFAM" id="SSF53850">
    <property type="entry name" value="Periplasmic binding protein-like II"/>
    <property type="match status" value="1"/>
</dbReference>
<reference evidence="4" key="1">
    <citation type="submission" date="2023-03" db="EMBL/GenBank/DDBJ databases">
        <title>Actinoallomurus iriomotensis NBRC 103681.</title>
        <authorList>
            <person name="Ichikawa N."/>
            <person name="Sato H."/>
            <person name="Tonouchi N."/>
        </authorList>
    </citation>
    <scope>NUCLEOTIDE SEQUENCE</scope>
    <source>
        <strain evidence="4">NBRC 103681</strain>
    </source>
</reference>
<keyword evidence="2" id="KW-0813">Transport</keyword>
<dbReference type="Gene3D" id="3.40.190.10">
    <property type="entry name" value="Periplasmic binding protein-like II"/>
    <property type="match status" value="2"/>
</dbReference>
<gene>
    <name evidence="4" type="ORF">Airi01_029610</name>
</gene>
<comment type="similarity">
    <text evidence="1">Belongs to the bacterial solute-binding protein 1 family.</text>
</comment>
<evidence type="ECO:0000256" key="3">
    <source>
        <dbReference type="ARBA" id="ARBA00022729"/>
    </source>
</evidence>
<dbReference type="CDD" id="cd14750">
    <property type="entry name" value="PBP2_TMBP"/>
    <property type="match status" value="1"/>
</dbReference>
<keyword evidence="3" id="KW-0732">Signal</keyword>
<dbReference type="InterPro" id="IPR050490">
    <property type="entry name" value="Bact_solute-bd_prot1"/>
</dbReference>
<organism evidence="4 5">
    <name type="scientific">Actinoallomurus iriomotensis</name>
    <dbReference type="NCBI Taxonomy" id="478107"/>
    <lineage>
        <taxon>Bacteria</taxon>
        <taxon>Bacillati</taxon>
        <taxon>Actinomycetota</taxon>
        <taxon>Actinomycetes</taxon>
        <taxon>Streptosporangiales</taxon>
        <taxon>Thermomonosporaceae</taxon>
        <taxon>Actinoallomurus</taxon>
    </lineage>
</organism>
<dbReference type="PANTHER" id="PTHR43649:SF34">
    <property type="entry name" value="ABC TRANSPORTER PERIPLASMIC-BINDING PROTEIN YCJN-RELATED"/>
    <property type="match status" value="1"/>
</dbReference>
<comment type="caution">
    <text evidence="4">The sequence shown here is derived from an EMBL/GenBank/DDBJ whole genome shotgun (WGS) entry which is preliminary data.</text>
</comment>
<sequence>MVLVAGCGMSSPSHAASDGSTVATSGPITLATGPDFTGYMRPLVDKWNAVHPSEKVTLLTLPDAADDQHAQMVTNLQAKSDRYDVLNLDIVSTAEFADAGWIIPLDRRQFPLDQFLKPVVDTAVYGGKLYGVPYTSNAGLLYYRKDILDKAGKKPPRTWAQLRQLAMTLAPKYGLEGYAGQFFPYEGLTVNFAEAVQSAGGAILTDDGTKVAVNSPQARQGLNFLVQGLREGWITKRSLTFKEEESRKEFQDGRLLFLRNWPYAYGLMTRPGSKVRKKFGVTLLPGQDGPGSSSLGGANLAVSAYSRHQKTAIAFIKYFTGLENERAVLTQGSFPPVWARLYDDPALIKRFPYLPVLKQSILAAKPRPVSPNYNQVSLAISNAVSGALAFRQTPDAAISQMAGDLGSVITNR</sequence>
<evidence type="ECO:0000256" key="2">
    <source>
        <dbReference type="ARBA" id="ARBA00022448"/>
    </source>
</evidence>
<dbReference type="PANTHER" id="PTHR43649">
    <property type="entry name" value="ARABINOSE-BINDING PROTEIN-RELATED"/>
    <property type="match status" value="1"/>
</dbReference>
<protein>
    <submittedName>
        <fullName evidence="4">ABC transporter substrate-binding protein</fullName>
    </submittedName>
</protein>
<dbReference type="InterPro" id="IPR006059">
    <property type="entry name" value="SBP"/>
</dbReference>
<dbReference type="EMBL" id="BSTJ01000003">
    <property type="protein sequence ID" value="GLY74694.1"/>
    <property type="molecule type" value="Genomic_DNA"/>
</dbReference>